<evidence type="ECO:0000313" key="9">
    <source>
        <dbReference type="EMBL" id="KAJ6635327.1"/>
    </source>
</evidence>
<evidence type="ECO:0000256" key="2">
    <source>
        <dbReference type="ARBA" id="ARBA00022475"/>
    </source>
</evidence>
<keyword evidence="3 8" id="KW-0812">Transmembrane</keyword>
<feature type="transmembrane region" description="Helical" evidence="8">
    <location>
        <begin position="69"/>
        <end position="89"/>
    </location>
</feature>
<keyword evidence="6" id="KW-0675">Receptor</keyword>
<feature type="transmembrane region" description="Helical" evidence="8">
    <location>
        <begin position="235"/>
        <end position="253"/>
    </location>
</feature>
<dbReference type="PANTHER" id="PTHR21143:SF104">
    <property type="entry name" value="GUSTATORY RECEPTOR 8A-RELATED"/>
    <property type="match status" value="1"/>
</dbReference>
<evidence type="ECO:0000256" key="3">
    <source>
        <dbReference type="ARBA" id="ARBA00022692"/>
    </source>
</evidence>
<dbReference type="AlphaFoldDB" id="A0A9Q0MNX7"/>
<evidence type="ECO:0000256" key="1">
    <source>
        <dbReference type="ARBA" id="ARBA00004651"/>
    </source>
</evidence>
<evidence type="ECO:0000256" key="7">
    <source>
        <dbReference type="ARBA" id="ARBA00023224"/>
    </source>
</evidence>
<dbReference type="InterPro" id="IPR013604">
    <property type="entry name" value="7TM_chemorcpt"/>
</dbReference>
<keyword evidence="2" id="KW-1003">Cell membrane</keyword>
<name>A0A9Q0MNX7_9DIPT</name>
<dbReference type="PANTHER" id="PTHR21143">
    <property type="entry name" value="INVERTEBRATE GUSTATORY RECEPTOR"/>
    <property type="match status" value="1"/>
</dbReference>
<keyword evidence="10" id="KW-1185">Reference proteome</keyword>
<evidence type="ECO:0000256" key="4">
    <source>
        <dbReference type="ARBA" id="ARBA00022989"/>
    </source>
</evidence>
<evidence type="ECO:0000256" key="6">
    <source>
        <dbReference type="ARBA" id="ARBA00023170"/>
    </source>
</evidence>
<dbReference type="OrthoDB" id="7789982at2759"/>
<keyword evidence="7" id="KW-0807">Transducer</keyword>
<dbReference type="Proteomes" id="UP001151699">
    <property type="component" value="Chromosome C"/>
</dbReference>
<keyword evidence="4 8" id="KW-1133">Transmembrane helix</keyword>
<keyword evidence="5 8" id="KW-0472">Membrane</keyword>
<dbReference type="GO" id="GO:0007165">
    <property type="term" value="P:signal transduction"/>
    <property type="evidence" value="ECO:0007669"/>
    <property type="project" value="UniProtKB-KW"/>
</dbReference>
<organism evidence="9 10">
    <name type="scientific">Pseudolycoriella hygida</name>
    <dbReference type="NCBI Taxonomy" id="35572"/>
    <lineage>
        <taxon>Eukaryota</taxon>
        <taxon>Metazoa</taxon>
        <taxon>Ecdysozoa</taxon>
        <taxon>Arthropoda</taxon>
        <taxon>Hexapoda</taxon>
        <taxon>Insecta</taxon>
        <taxon>Pterygota</taxon>
        <taxon>Neoptera</taxon>
        <taxon>Endopterygota</taxon>
        <taxon>Diptera</taxon>
        <taxon>Nematocera</taxon>
        <taxon>Sciaroidea</taxon>
        <taxon>Sciaridae</taxon>
        <taxon>Pseudolycoriella</taxon>
    </lineage>
</organism>
<evidence type="ECO:0000313" key="10">
    <source>
        <dbReference type="Proteomes" id="UP001151699"/>
    </source>
</evidence>
<dbReference type="GO" id="GO:0030425">
    <property type="term" value="C:dendrite"/>
    <property type="evidence" value="ECO:0007669"/>
    <property type="project" value="TreeGrafter"/>
</dbReference>
<evidence type="ECO:0000256" key="8">
    <source>
        <dbReference type="SAM" id="Phobius"/>
    </source>
</evidence>
<gene>
    <name evidence="9" type="ORF">Bhyg_13912</name>
</gene>
<protein>
    <submittedName>
        <fullName evidence="9">Uncharacterized protein</fullName>
    </submittedName>
</protein>
<dbReference type="Pfam" id="PF08395">
    <property type="entry name" value="7tm_7"/>
    <property type="match status" value="1"/>
</dbReference>
<proteinExistence type="predicted"/>
<accession>A0A9Q0MNX7</accession>
<dbReference type="GO" id="GO:0008049">
    <property type="term" value="P:male courtship behavior"/>
    <property type="evidence" value="ECO:0007669"/>
    <property type="project" value="TreeGrafter"/>
</dbReference>
<dbReference type="GO" id="GO:0030424">
    <property type="term" value="C:axon"/>
    <property type="evidence" value="ECO:0007669"/>
    <property type="project" value="TreeGrafter"/>
</dbReference>
<dbReference type="GO" id="GO:0007635">
    <property type="term" value="P:chemosensory behavior"/>
    <property type="evidence" value="ECO:0007669"/>
    <property type="project" value="TreeGrafter"/>
</dbReference>
<dbReference type="EMBL" id="WJQU01000004">
    <property type="protein sequence ID" value="KAJ6635327.1"/>
    <property type="molecule type" value="Genomic_DNA"/>
</dbReference>
<reference evidence="9" key="1">
    <citation type="submission" date="2022-07" db="EMBL/GenBank/DDBJ databases">
        <authorList>
            <person name="Trinca V."/>
            <person name="Uliana J.V.C."/>
            <person name="Torres T.T."/>
            <person name="Ward R.J."/>
            <person name="Monesi N."/>
        </authorList>
    </citation>
    <scope>NUCLEOTIDE SEQUENCE</scope>
    <source>
        <strain evidence="9">HSMRA1968</strain>
        <tissue evidence="9">Whole embryos</tissue>
    </source>
</reference>
<feature type="transmembrane region" description="Helical" evidence="8">
    <location>
        <begin position="109"/>
        <end position="131"/>
    </location>
</feature>
<dbReference type="GO" id="GO:0050909">
    <property type="term" value="P:sensory perception of taste"/>
    <property type="evidence" value="ECO:0007669"/>
    <property type="project" value="InterPro"/>
</dbReference>
<comment type="subcellular location">
    <subcellularLocation>
        <location evidence="1">Cell membrane</location>
        <topology evidence="1">Multi-pass membrane protein</topology>
    </subcellularLocation>
</comment>
<sequence length="275" mass="31254">MRLTTEYPSQNTNINEAISTFKKLQSSELQVAFDNNNMERTYLTQGHETGIIIHKAIHLISEKGTVKQVMVLLTVNFGFHVISIFTFYKRFSLDTWFYFDNDGTKKVDGITVIVSVMWHLYYAFVSILVVASGAMLSKHGRNTGVFVHKRLNKTNEKGFLFDQFGKGSGLNIFTHSTETDSTTMGDRCLIGRKTGVTVHKAIYYAKDDKLRLFSQQLQHRTPVATCGLFPFDWTLLYSTFAASVTYLIILIQFDSSSSLEPSFKPNQTQSHHHGH</sequence>
<dbReference type="GO" id="GO:0005886">
    <property type="term" value="C:plasma membrane"/>
    <property type="evidence" value="ECO:0007669"/>
    <property type="project" value="UniProtKB-SubCell"/>
</dbReference>
<dbReference type="GO" id="GO:0043025">
    <property type="term" value="C:neuronal cell body"/>
    <property type="evidence" value="ECO:0007669"/>
    <property type="project" value="TreeGrafter"/>
</dbReference>
<comment type="caution">
    <text evidence="9">The sequence shown here is derived from an EMBL/GenBank/DDBJ whole genome shotgun (WGS) entry which is preliminary data.</text>
</comment>
<evidence type="ECO:0000256" key="5">
    <source>
        <dbReference type="ARBA" id="ARBA00023136"/>
    </source>
</evidence>